<dbReference type="EMBL" id="BGZK01001769">
    <property type="protein sequence ID" value="GBP85931.1"/>
    <property type="molecule type" value="Genomic_DNA"/>
</dbReference>
<gene>
    <name evidence="1" type="ORF">EVAR_65614_1</name>
</gene>
<dbReference type="AlphaFoldDB" id="A0A4C1ZAW0"/>
<reference evidence="1 2" key="1">
    <citation type="journal article" date="2019" name="Commun. Biol.">
        <title>The bagworm genome reveals a unique fibroin gene that provides high tensile strength.</title>
        <authorList>
            <person name="Kono N."/>
            <person name="Nakamura H."/>
            <person name="Ohtoshi R."/>
            <person name="Tomita M."/>
            <person name="Numata K."/>
            <person name="Arakawa K."/>
        </authorList>
    </citation>
    <scope>NUCLEOTIDE SEQUENCE [LARGE SCALE GENOMIC DNA]</scope>
</reference>
<organism evidence="1 2">
    <name type="scientific">Eumeta variegata</name>
    <name type="common">Bagworm moth</name>
    <name type="synonym">Eumeta japonica</name>
    <dbReference type="NCBI Taxonomy" id="151549"/>
    <lineage>
        <taxon>Eukaryota</taxon>
        <taxon>Metazoa</taxon>
        <taxon>Ecdysozoa</taxon>
        <taxon>Arthropoda</taxon>
        <taxon>Hexapoda</taxon>
        <taxon>Insecta</taxon>
        <taxon>Pterygota</taxon>
        <taxon>Neoptera</taxon>
        <taxon>Endopterygota</taxon>
        <taxon>Lepidoptera</taxon>
        <taxon>Glossata</taxon>
        <taxon>Ditrysia</taxon>
        <taxon>Tineoidea</taxon>
        <taxon>Psychidae</taxon>
        <taxon>Oiketicinae</taxon>
        <taxon>Eumeta</taxon>
    </lineage>
</organism>
<accession>A0A4C1ZAW0</accession>
<comment type="caution">
    <text evidence="1">The sequence shown here is derived from an EMBL/GenBank/DDBJ whole genome shotgun (WGS) entry which is preliminary data.</text>
</comment>
<proteinExistence type="predicted"/>
<evidence type="ECO:0000313" key="1">
    <source>
        <dbReference type="EMBL" id="GBP85931.1"/>
    </source>
</evidence>
<name>A0A4C1ZAW0_EUMVA</name>
<evidence type="ECO:0000313" key="2">
    <source>
        <dbReference type="Proteomes" id="UP000299102"/>
    </source>
</evidence>
<protein>
    <submittedName>
        <fullName evidence="1">Uncharacterized protein</fullName>
    </submittedName>
</protein>
<keyword evidence="2" id="KW-1185">Reference proteome</keyword>
<dbReference type="Proteomes" id="UP000299102">
    <property type="component" value="Unassembled WGS sequence"/>
</dbReference>
<sequence length="185" mass="21434">MKGRPPTRNEEQLVKASARERTSYLLIRGIIPKYVNTVEPDIQCDTKRSASEERRGKGGYLNRIRKKFYLSDENRGLNIPAIIEEVKCYRLRRRNNRPTRRAIKIRNIEINASCDMAKRKETSSFKLIMRATLPLNNLPILLVITVASAERSERLIRSCTAPPSAAARRVLRRNTPTHTWLSRMF</sequence>